<dbReference type="VEuPathDB" id="TrichDB:TVAG_364590"/>
<sequence length="567" mass="64435">MSNDGIKVIVHDDIYYSLHSDTLQRDFIRSASIHISKNPNLYSFESLPAFIHYRPLPPLYQFSSPIRINCTKGDVPRCQKCHCYLSPFVQINQQMHAWYCPICNTTNSTIHFTPLSDMNVNKFDREELHNLVYDIIPPRNQLLKNGEARCFLFIIQEDLLNFGSSSQNNLIQALESAVQNFKENDKIGLITFSSVVTLYNLVSLKAMSYSEFDTELVTDPLTLVNAREFSQNFISCVKSRSKLDKISSPRLFTALQWAQNYLKGLGGRILLFTSGKFDEKNLDLISDFKSESISLSVFAQTPNSHLDSLALATGGYSTHIFDDSLLSSLFGVETGWDSSTVFRYDSRVAKIGPILSGFSNNSEEVLKHPVIDETMSITVPLSIIPGSSGVFTFQFATRFTTDLGERLIRVVNGQMPISDFCPMPYDTSAIALYILRLNAMNILKDQISFTKSMQDLKKSITLKDLPLLIYTGNMREKSMLMSCSVERFGFSVLVTVFVVNEVNYYVLWTPKKVVVYPKPSDQEIKLIQQISRQKGLIMTSIYSPETVEEFQSISRTEQEAFDWFQRL</sequence>
<dbReference type="SUPFAM" id="SSF53300">
    <property type="entry name" value="vWA-like"/>
    <property type="match status" value="1"/>
</dbReference>
<protein>
    <recommendedName>
        <fullName evidence="1">Zinc finger Sec23/Sec24-type domain-containing protein</fullName>
    </recommendedName>
</protein>
<dbReference type="SUPFAM" id="SSF82919">
    <property type="entry name" value="Zn-finger domain of Sec23/24"/>
    <property type="match status" value="1"/>
</dbReference>
<accession>A2E9H0</accession>
<dbReference type="OrthoDB" id="49016at2759"/>
<evidence type="ECO:0000313" key="3">
    <source>
        <dbReference type="Proteomes" id="UP000001542"/>
    </source>
</evidence>
<gene>
    <name evidence="2" type="ORF">TVAG_364590</name>
</gene>
<keyword evidence="3" id="KW-1185">Reference proteome</keyword>
<dbReference type="SMR" id="A2E9H0"/>
<dbReference type="VEuPathDB" id="TrichDB:TVAGG3_0001120"/>
<dbReference type="InterPro" id="IPR050550">
    <property type="entry name" value="SEC23_SEC24_subfamily"/>
</dbReference>
<name>A2E9H0_TRIV3</name>
<dbReference type="GO" id="GO:0030127">
    <property type="term" value="C:COPII vesicle coat"/>
    <property type="evidence" value="ECO:0000318"/>
    <property type="project" value="GO_Central"/>
</dbReference>
<dbReference type="EMBL" id="DS113333">
    <property type="protein sequence ID" value="EAY10734.1"/>
    <property type="molecule type" value="Genomic_DNA"/>
</dbReference>
<dbReference type="GO" id="GO:0006886">
    <property type="term" value="P:intracellular protein transport"/>
    <property type="evidence" value="ECO:0007669"/>
    <property type="project" value="InterPro"/>
</dbReference>
<dbReference type="GO" id="GO:0008270">
    <property type="term" value="F:zinc ion binding"/>
    <property type="evidence" value="ECO:0000318"/>
    <property type="project" value="GO_Central"/>
</dbReference>
<dbReference type="Pfam" id="PF04810">
    <property type="entry name" value="zf-Sec23_Sec24"/>
    <property type="match status" value="1"/>
</dbReference>
<dbReference type="Gene3D" id="2.30.30.380">
    <property type="entry name" value="Zn-finger domain of Sec23/24"/>
    <property type="match status" value="1"/>
</dbReference>
<dbReference type="AlphaFoldDB" id="A2E9H0"/>
<proteinExistence type="predicted"/>
<dbReference type="Proteomes" id="UP000001542">
    <property type="component" value="Unassembled WGS sequence"/>
</dbReference>
<dbReference type="Gene3D" id="3.40.50.410">
    <property type="entry name" value="von Willebrand factor, type A domain"/>
    <property type="match status" value="1"/>
</dbReference>
<dbReference type="GO" id="GO:0090110">
    <property type="term" value="P:COPII-coated vesicle cargo loading"/>
    <property type="evidence" value="ECO:0000318"/>
    <property type="project" value="GO_Central"/>
</dbReference>
<feature type="domain" description="Zinc finger Sec23/Sec24-type" evidence="1">
    <location>
        <begin position="76"/>
        <end position="108"/>
    </location>
</feature>
<dbReference type="InterPro" id="IPR036174">
    <property type="entry name" value="Znf_Sec23_Sec24_sf"/>
</dbReference>
<organism evidence="2 3">
    <name type="scientific">Trichomonas vaginalis (strain ATCC PRA-98 / G3)</name>
    <dbReference type="NCBI Taxonomy" id="412133"/>
    <lineage>
        <taxon>Eukaryota</taxon>
        <taxon>Metamonada</taxon>
        <taxon>Parabasalia</taxon>
        <taxon>Trichomonadida</taxon>
        <taxon>Trichomonadidae</taxon>
        <taxon>Trichomonas</taxon>
    </lineage>
</organism>
<dbReference type="Gene3D" id="2.60.40.1670">
    <property type="entry name" value="beta-sandwich domain of Sec23/24"/>
    <property type="match status" value="2"/>
</dbReference>
<dbReference type="InterPro" id="IPR006895">
    <property type="entry name" value="Znf_Sec23_Sec24"/>
</dbReference>
<dbReference type="PANTHER" id="PTHR13803">
    <property type="entry name" value="SEC24-RELATED PROTEIN"/>
    <property type="match status" value="1"/>
</dbReference>
<dbReference type="InterPro" id="IPR036465">
    <property type="entry name" value="vWFA_dom_sf"/>
</dbReference>
<reference evidence="2" key="1">
    <citation type="submission" date="2006-10" db="EMBL/GenBank/DDBJ databases">
        <authorList>
            <person name="Amadeo P."/>
            <person name="Zhao Q."/>
            <person name="Wortman J."/>
            <person name="Fraser-Liggett C."/>
            <person name="Carlton J."/>
        </authorList>
    </citation>
    <scope>NUCLEOTIDE SEQUENCE</scope>
    <source>
        <strain evidence="2">G3</strain>
    </source>
</reference>
<dbReference type="PANTHER" id="PTHR13803:SF39">
    <property type="entry name" value="SECRETORY 24AB, ISOFORM A"/>
    <property type="match status" value="1"/>
</dbReference>
<dbReference type="GO" id="GO:0000149">
    <property type="term" value="F:SNARE binding"/>
    <property type="evidence" value="ECO:0000318"/>
    <property type="project" value="GO_Central"/>
</dbReference>
<reference evidence="2" key="2">
    <citation type="journal article" date="2007" name="Science">
        <title>Draft genome sequence of the sexually transmitted pathogen Trichomonas vaginalis.</title>
        <authorList>
            <person name="Carlton J.M."/>
            <person name="Hirt R.P."/>
            <person name="Silva J.C."/>
            <person name="Delcher A.L."/>
            <person name="Schatz M."/>
            <person name="Zhao Q."/>
            <person name="Wortman J.R."/>
            <person name="Bidwell S.L."/>
            <person name="Alsmark U.C.M."/>
            <person name="Besteiro S."/>
            <person name="Sicheritz-Ponten T."/>
            <person name="Noel C.J."/>
            <person name="Dacks J.B."/>
            <person name="Foster P.G."/>
            <person name="Simillion C."/>
            <person name="Van de Peer Y."/>
            <person name="Miranda-Saavedra D."/>
            <person name="Barton G.J."/>
            <person name="Westrop G.D."/>
            <person name="Mueller S."/>
            <person name="Dessi D."/>
            <person name="Fiori P.L."/>
            <person name="Ren Q."/>
            <person name="Paulsen I."/>
            <person name="Zhang H."/>
            <person name="Bastida-Corcuera F.D."/>
            <person name="Simoes-Barbosa A."/>
            <person name="Brown M.T."/>
            <person name="Hayes R.D."/>
            <person name="Mukherjee M."/>
            <person name="Okumura C.Y."/>
            <person name="Schneider R."/>
            <person name="Smith A.J."/>
            <person name="Vanacova S."/>
            <person name="Villalvazo M."/>
            <person name="Haas B.J."/>
            <person name="Pertea M."/>
            <person name="Feldblyum T.V."/>
            <person name="Utterback T.R."/>
            <person name="Shu C.L."/>
            <person name="Osoegawa K."/>
            <person name="de Jong P.J."/>
            <person name="Hrdy I."/>
            <person name="Horvathova L."/>
            <person name="Zubacova Z."/>
            <person name="Dolezal P."/>
            <person name="Malik S.B."/>
            <person name="Logsdon J.M. Jr."/>
            <person name="Henze K."/>
            <person name="Gupta A."/>
            <person name="Wang C.C."/>
            <person name="Dunne R.L."/>
            <person name="Upcroft J.A."/>
            <person name="Upcroft P."/>
            <person name="White O."/>
            <person name="Salzberg S.L."/>
            <person name="Tang P."/>
            <person name="Chiu C.-H."/>
            <person name="Lee Y.-S."/>
            <person name="Embley T.M."/>
            <person name="Coombs G.H."/>
            <person name="Mottram J.C."/>
            <person name="Tachezy J."/>
            <person name="Fraser-Liggett C.M."/>
            <person name="Johnson P.J."/>
        </authorList>
    </citation>
    <scope>NUCLEOTIDE SEQUENCE [LARGE SCALE GENOMIC DNA]</scope>
    <source>
        <strain evidence="2">G3</strain>
    </source>
</reference>
<dbReference type="SUPFAM" id="SSF81995">
    <property type="entry name" value="beta-sandwich domain of Sec23/24"/>
    <property type="match status" value="1"/>
</dbReference>
<dbReference type="eggNOG" id="KOG1985">
    <property type="taxonomic scope" value="Eukaryota"/>
</dbReference>
<evidence type="ECO:0000313" key="2">
    <source>
        <dbReference type="EMBL" id="EAY10734.1"/>
    </source>
</evidence>
<dbReference type="STRING" id="5722.A2E9H0"/>
<dbReference type="KEGG" id="tva:4768669"/>
<dbReference type="RefSeq" id="XP_001322957.1">
    <property type="nucleotide sequence ID" value="XM_001322922.1"/>
</dbReference>
<dbReference type="GO" id="GO:0070971">
    <property type="term" value="C:endoplasmic reticulum exit site"/>
    <property type="evidence" value="ECO:0000318"/>
    <property type="project" value="GO_Central"/>
</dbReference>
<evidence type="ECO:0000259" key="1">
    <source>
        <dbReference type="Pfam" id="PF04810"/>
    </source>
</evidence>
<dbReference type="InParanoid" id="A2E9H0"/>